<dbReference type="PANTHER" id="PTHR43090">
    <property type="entry name" value="1-(5-PHOSPHORIBOSYL)-5-[(5-PHOSPHORIBOSYLAMINO)METHYLIDENEAMINO] IMIDAZOLE-4-CARBOXAMIDE ISOMERASE"/>
    <property type="match status" value="1"/>
</dbReference>
<gene>
    <name evidence="3" type="ORF">ENP77_01545</name>
</gene>
<evidence type="ECO:0000256" key="2">
    <source>
        <dbReference type="RuleBase" id="RU003657"/>
    </source>
</evidence>
<dbReference type="Gene3D" id="3.20.20.70">
    <property type="entry name" value="Aldolase class I"/>
    <property type="match status" value="1"/>
</dbReference>
<dbReference type="EMBL" id="DSKP01000053">
    <property type="protein sequence ID" value="HEB48466.1"/>
    <property type="molecule type" value="Genomic_DNA"/>
</dbReference>
<comment type="caution">
    <text evidence="3">The sequence shown here is derived from an EMBL/GenBank/DDBJ whole genome shotgun (WGS) entry which is preliminary data.</text>
</comment>
<protein>
    <recommendedName>
        <fullName evidence="4">HisA/HisF family protein</fullName>
    </recommendedName>
</protein>
<sequence length="229" mass="24861">MRTTLVEIIPVLDIMNGLVVHAVAGRREEYKPVRDSVLSDNPHPHPILSSLKSMGFRSVYIADLDAIMERGDNSGVIRTAVELNFKVLADVGRRGLSLSDTGKVTYVIGTEYVEYPGEVGLLSGRAVSLDMRGDEVVFSNTCEKIDDVLDVFRAMELKKILVIDLSRVGTESGVNRAIASKLARCFPGKLIVGGGARGEEDVLWLKNLGVAGVLVATAIHKGVIRRPSY</sequence>
<evidence type="ECO:0000313" key="3">
    <source>
        <dbReference type="EMBL" id="HEB48466.1"/>
    </source>
</evidence>
<organism evidence="3">
    <name type="scientific">Thermofilum pendens</name>
    <dbReference type="NCBI Taxonomy" id="2269"/>
    <lineage>
        <taxon>Archaea</taxon>
        <taxon>Thermoproteota</taxon>
        <taxon>Thermoprotei</taxon>
        <taxon>Thermofilales</taxon>
        <taxon>Thermofilaceae</taxon>
        <taxon>Thermofilum</taxon>
    </lineage>
</organism>
<keyword evidence="2" id="KW-0368">Histidine biosynthesis</keyword>
<dbReference type="Pfam" id="PF00977">
    <property type="entry name" value="His_biosynth"/>
    <property type="match status" value="1"/>
</dbReference>
<name>A0A7C1P0Y4_THEPE</name>
<dbReference type="InterPro" id="IPR006062">
    <property type="entry name" value="His_biosynth"/>
</dbReference>
<dbReference type="AlphaFoldDB" id="A0A7C1P0Y4"/>
<dbReference type="InterPro" id="IPR011060">
    <property type="entry name" value="RibuloseP-bd_barrel"/>
</dbReference>
<evidence type="ECO:0000256" key="1">
    <source>
        <dbReference type="ARBA" id="ARBA00009667"/>
    </source>
</evidence>
<dbReference type="SUPFAM" id="SSF51366">
    <property type="entry name" value="Ribulose-phoshate binding barrel"/>
    <property type="match status" value="1"/>
</dbReference>
<keyword evidence="2" id="KW-0028">Amino-acid biosynthesis</keyword>
<reference evidence="3" key="1">
    <citation type="journal article" date="2020" name="mSystems">
        <title>Genome- and Community-Level Interaction Insights into Carbon Utilization and Element Cycling Functions of Hydrothermarchaeota in Hydrothermal Sediment.</title>
        <authorList>
            <person name="Zhou Z."/>
            <person name="Liu Y."/>
            <person name="Xu W."/>
            <person name="Pan J."/>
            <person name="Luo Z.H."/>
            <person name="Li M."/>
        </authorList>
    </citation>
    <scope>NUCLEOTIDE SEQUENCE [LARGE SCALE GENOMIC DNA]</scope>
    <source>
        <strain evidence="3">SpSt-25</strain>
    </source>
</reference>
<proteinExistence type="inferred from homology"/>
<comment type="similarity">
    <text evidence="1 2">Belongs to the HisA/HisF family.</text>
</comment>
<dbReference type="GO" id="GO:0003949">
    <property type="term" value="F:1-(5-phosphoribosyl)-5-[(5-phosphoribosylamino)methylideneamino]imidazole-4-carboxamide isomerase activity"/>
    <property type="evidence" value="ECO:0007669"/>
    <property type="project" value="InterPro"/>
</dbReference>
<accession>A0A7C1P0Y4</accession>
<evidence type="ECO:0008006" key="4">
    <source>
        <dbReference type="Google" id="ProtNLM"/>
    </source>
</evidence>
<dbReference type="InterPro" id="IPR013785">
    <property type="entry name" value="Aldolase_TIM"/>
</dbReference>
<dbReference type="GO" id="GO:0000162">
    <property type="term" value="P:L-tryptophan biosynthetic process"/>
    <property type="evidence" value="ECO:0007669"/>
    <property type="project" value="TreeGrafter"/>
</dbReference>
<dbReference type="InterPro" id="IPR044524">
    <property type="entry name" value="Isoase_HisA-like"/>
</dbReference>
<dbReference type="PANTHER" id="PTHR43090:SF2">
    <property type="entry name" value="1-(5-PHOSPHORIBOSYL)-5-[(5-PHOSPHORIBOSYLAMINO)METHYLIDENEAMINO] IMIDAZOLE-4-CARBOXAMIDE ISOMERASE"/>
    <property type="match status" value="1"/>
</dbReference>
<dbReference type="GO" id="GO:0005737">
    <property type="term" value="C:cytoplasm"/>
    <property type="evidence" value="ECO:0007669"/>
    <property type="project" value="TreeGrafter"/>
</dbReference>
<dbReference type="GO" id="GO:0000105">
    <property type="term" value="P:L-histidine biosynthetic process"/>
    <property type="evidence" value="ECO:0007669"/>
    <property type="project" value="UniProtKB-KW"/>
</dbReference>